<feature type="active site" description="Acyl-ester intermediate" evidence="1">
    <location>
        <position position="224"/>
    </location>
</feature>
<dbReference type="Proteomes" id="UP000053825">
    <property type="component" value="Unassembled WGS sequence"/>
</dbReference>
<organism evidence="4 5">
    <name type="scientific">Habropoda laboriosa</name>
    <dbReference type="NCBI Taxonomy" id="597456"/>
    <lineage>
        <taxon>Eukaryota</taxon>
        <taxon>Metazoa</taxon>
        <taxon>Ecdysozoa</taxon>
        <taxon>Arthropoda</taxon>
        <taxon>Hexapoda</taxon>
        <taxon>Insecta</taxon>
        <taxon>Pterygota</taxon>
        <taxon>Neoptera</taxon>
        <taxon>Endopterygota</taxon>
        <taxon>Hymenoptera</taxon>
        <taxon>Apocrita</taxon>
        <taxon>Aculeata</taxon>
        <taxon>Apoidea</taxon>
        <taxon>Anthophila</taxon>
        <taxon>Apidae</taxon>
        <taxon>Habropoda</taxon>
    </lineage>
</organism>
<gene>
    <name evidence="4" type="ORF">WH47_05625</name>
</gene>
<dbReference type="InterPro" id="IPR023631">
    <property type="entry name" value="Amidase_dom"/>
</dbReference>
<dbReference type="STRING" id="597456.A0A0L7QQF5"/>
<dbReference type="Pfam" id="PF01425">
    <property type="entry name" value="Amidase"/>
    <property type="match status" value="1"/>
</dbReference>
<keyword evidence="4" id="KW-0378">Hydrolase</keyword>
<dbReference type="GO" id="GO:0016787">
    <property type="term" value="F:hydrolase activity"/>
    <property type="evidence" value="ECO:0007669"/>
    <property type="project" value="UniProtKB-KW"/>
</dbReference>
<evidence type="ECO:0000256" key="2">
    <source>
        <dbReference type="SAM" id="Phobius"/>
    </source>
</evidence>
<proteinExistence type="predicted"/>
<keyword evidence="2" id="KW-0472">Membrane</keyword>
<dbReference type="AlphaFoldDB" id="A0A0L7QQF5"/>
<dbReference type="Gene3D" id="3.90.1300.10">
    <property type="entry name" value="Amidase signature (AS) domain"/>
    <property type="match status" value="1"/>
</dbReference>
<feature type="active site" description="Charge relay system" evidence="1">
    <location>
        <position position="125"/>
    </location>
</feature>
<dbReference type="SUPFAM" id="SSF75304">
    <property type="entry name" value="Amidase signature (AS) enzymes"/>
    <property type="match status" value="1"/>
</dbReference>
<evidence type="ECO:0000259" key="3">
    <source>
        <dbReference type="Pfam" id="PF01425"/>
    </source>
</evidence>
<evidence type="ECO:0000313" key="5">
    <source>
        <dbReference type="Proteomes" id="UP000053825"/>
    </source>
</evidence>
<keyword evidence="2" id="KW-0812">Transmembrane</keyword>
<feature type="domain" description="Amidase" evidence="3">
    <location>
        <begin position="63"/>
        <end position="515"/>
    </location>
</feature>
<dbReference type="InterPro" id="IPR036928">
    <property type="entry name" value="AS_sf"/>
</dbReference>
<protein>
    <submittedName>
        <fullName evidence="4">Fatty-acid amide hydrolase 2</fullName>
    </submittedName>
</protein>
<dbReference type="PIRSF" id="PIRSF001221">
    <property type="entry name" value="Amidase_fungi"/>
    <property type="match status" value="1"/>
</dbReference>
<keyword evidence="5" id="KW-1185">Reference proteome</keyword>
<evidence type="ECO:0000313" key="4">
    <source>
        <dbReference type="EMBL" id="KOC60847.1"/>
    </source>
</evidence>
<dbReference type="InterPro" id="IPR052739">
    <property type="entry name" value="FAAH2"/>
</dbReference>
<evidence type="ECO:0000256" key="1">
    <source>
        <dbReference type="PIRSR" id="PIRSR001221-1"/>
    </source>
</evidence>
<accession>A0A0L7QQF5</accession>
<dbReference type="PANTHER" id="PTHR43372">
    <property type="entry name" value="FATTY-ACID AMIDE HYDROLASE"/>
    <property type="match status" value="1"/>
</dbReference>
<feature type="active site" description="Charge relay system" evidence="1">
    <location>
        <position position="200"/>
    </location>
</feature>
<reference evidence="4 5" key="1">
    <citation type="submission" date="2015-07" db="EMBL/GenBank/DDBJ databases">
        <title>The genome of Habropoda laboriosa.</title>
        <authorList>
            <person name="Pan H."/>
            <person name="Kapheim K."/>
        </authorList>
    </citation>
    <scope>NUCLEOTIDE SEQUENCE [LARGE SCALE GENOMIC DNA]</scope>
    <source>
        <strain evidence="4">0110345459</strain>
    </source>
</reference>
<dbReference type="OrthoDB" id="6428749at2759"/>
<name>A0A0L7QQF5_9HYME</name>
<keyword evidence="2" id="KW-1133">Transmembrane helix</keyword>
<dbReference type="GO" id="GO:0012505">
    <property type="term" value="C:endomembrane system"/>
    <property type="evidence" value="ECO:0007669"/>
    <property type="project" value="TreeGrafter"/>
</dbReference>
<sequence length="540" mass="60657">MILIGQKILKFLLFLISCLVTPFLMLQFFKKRKRLPPIKSPLLLLSASEIARRIRRKEISSEEVIRAYIERCEDVNPVLNAIVESRFDAAIQEARKVDEFLAWTTKTEDELAQEMPLLGVPITVKESIAVQGMSHSVGVKKNSAQKATQDAVVVKFVREAGAIVLLVSNTPELCLFWESNNKVTGPTWNPYNSTRVAGGSSGGEAALLSSAASVVSLVSDIAGSARLPAMFCGVFGHKPSPCMVPCKGHKPDSTDKNWPQYFTIGTMVRYADDFSLMMKIISQADENRRQFDEKVSMKNMKFFYMEDCCGITNSINKDMRQAIQRLRTHIETTHGLKVQKVVVENVQLNICTQYKAQLNDMKFAFNISSHLLLHMDVEGVMEEMKFAGSSRSLLEVLKYIFLVSSHTLPAISYSFMKWAFSKLPESYRRKMAEKKMSLKKQFEDLLGDNGVLIFPTFISASHYQYQSYPRVANFTYMMIYNVLGIPVTQCPIGLNKKGLPVGLQIVANAGNDHLTIAVAQEIERAFGGWQQPPETTEIEV</sequence>
<dbReference type="PANTHER" id="PTHR43372:SF2">
    <property type="entry name" value="IP13792P"/>
    <property type="match status" value="1"/>
</dbReference>
<dbReference type="EMBL" id="KQ414786">
    <property type="protein sequence ID" value="KOC60847.1"/>
    <property type="molecule type" value="Genomic_DNA"/>
</dbReference>
<feature type="transmembrane region" description="Helical" evidence="2">
    <location>
        <begin position="12"/>
        <end position="29"/>
    </location>
</feature>